<evidence type="ECO:0000256" key="3">
    <source>
        <dbReference type="ARBA" id="ARBA00022741"/>
    </source>
</evidence>
<dbReference type="FunFam" id="3.40.850.10:FF:000222">
    <property type="entry name" value="Kinesin-like protein"/>
    <property type="match status" value="1"/>
</dbReference>
<evidence type="ECO:0000256" key="2">
    <source>
        <dbReference type="ARBA" id="ARBA00022701"/>
    </source>
</evidence>
<evidence type="ECO:0000313" key="12">
    <source>
        <dbReference type="EMBL" id="EGC33388.1"/>
    </source>
</evidence>
<evidence type="ECO:0000256" key="4">
    <source>
        <dbReference type="ARBA" id="ARBA00022840"/>
    </source>
</evidence>
<name>F0ZRQ0_DICPU</name>
<feature type="binding site" evidence="7">
    <location>
        <begin position="86"/>
        <end position="93"/>
    </location>
    <ligand>
        <name>ATP</name>
        <dbReference type="ChEBI" id="CHEBI:30616"/>
    </ligand>
</feature>
<dbReference type="SUPFAM" id="SSF52540">
    <property type="entry name" value="P-loop containing nucleoside triphosphate hydrolases"/>
    <property type="match status" value="1"/>
</dbReference>
<accession>F0ZRQ0</accession>
<dbReference type="InParanoid" id="F0ZRQ0"/>
<dbReference type="PRINTS" id="PR00380">
    <property type="entry name" value="KINESINHEAVY"/>
</dbReference>
<dbReference type="GO" id="GO:0008017">
    <property type="term" value="F:microtubule binding"/>
    <property type="evidence" value="ECO:0007669"/>
    <property type="project" value="EnsemblProtists"/>
</dbReference>
<keyword evidence="2 8" id="KW-0493">Microtubule</keyword>
<feature type="compositionally biased region" description="Low complexity" evidence="10">
    <location>
        <begin position="422"/>
        <end position="439"/>
    </location>
</feature>
<organism evidence="12 13">
    <name type="scientific">Dictyostelium purpureum</name>
    <name type="common">Slime mold</name>
    <dbReference type="NCBI Taxonomy" id="5786"/>
    <lineage>
        <taxon>Eukaryota</taxon>
        <taxon>Amoebozoa</taxon>
        <taxon>Evosea</taxon>
        <taxon>Eumycetozoa</taxon>
        <taxon>Dictyostelia</taxon>
        <taxon>Dictyosteliales</taxon>
        <taxon>Dictyosteliaceae</taxon>
        <taxon>Dictyostelium</taxon>
    </lineage>
</organism>
<dbReference type="OrthoDB" id="3176171at2759"/>
<feature type="coiled-coil region" evidence="9">
    <location>
        <begin position="783"/>
        <end position="927"/>
    </location>
</feature>
<feature type="region of interest" description="Disordered" evidence="10">
    <location>
        <begin position="399"/>
        <end position="474"/>
    </location>
</feature>
<evidence type="ECO:0000259" key="11">
    <source>
        <dbReference type="PROSITE" id="PS50067"/>
    </source>
</evidence>
<dbReference type="GeneID" id="10504452"/>
<dbReference type="Proteomes" id="UP000001064">
    <property type="component" value="Unassembled WGS sequence"/>
</dbReference>
<dbReference type="RefSeq" id="XP_003290096.1">
    <property type="nucleotide sequence ID" value="XM_003290048.1"/>
</dbReference>
<dbReference type="InterPro" id="IPR027417">
    <property type="entry name" value="P-loop_NTPase"/>
</dbReference>
<evidence type="ECO:0000256" key="1">
    <source>
        <dbReference type="ARBA" id="ARBA00022448"/>
    </source>
</evidence>
<dbReference type="AlphaFoldDB" id="F0ZRQ0"/>
<dbReference type="GO" id="GO:0030864">
    <property type="term" value="C:cortical actin cytoskeleton"/>
    <property type="evidence" value="ECO:0007669"/>
    <property type="project" value="EnsemblProtists"/>
</dbReference>
<feature type="domain" description="Kinesin motor" evidence="11">
    <location>
        <begin position="5"/>
        <end position="329"/>
    </location>
</feature>
<dbReference type="OMA" id="MATSCNI"/>
<gene>
    <name evidence="12" type="ORF">DICPUDRAFT_154579</name>
</gene>
<dbReference type="eggNOG" id="KOG0240">
    <property type="taxonomic scope" value="Eukaryota"/>
</dbReference>
<dbReference type="GO" id="GO:0007018">
    <property type="term" value="P:microtubule-based movement"/>
    <property type="evidence" value="ECO:0007669"/>
    <property type="project" value="InterPro"/>
</dbReference>
<sequence length="967" mass="108468">MSSVNIRVFTRFRPMNDREKALKENQQIIQFPDETQVVINYQGAPIPFTFDRVFPPDSTQEEVFNSLSDTITDVLKGYNGTIFAYGQTGSGKTYTMNGPDDKSDVEQLGIIPRANNLIFNSIAEDTTNSEFTIKCSYLEIYMESIQDLLNPKNNKNLKIRESKAMGIYIEGLAEEFVACEEDVMDLMELGDSSRSVAKTNMNHRSSRSHSILILTIEQKSTDGSKKRGKLNLVDLAGSEKVSKTGAEGQTLEEAKKINQSLSLLGNCIHALTDSKRDHIPFRDSKLTRLLQDSLGGNTKTTLLVTASPHCNNVEETISTLKFGARAKTIKNSVKVNQEKSAAELQIIVNALTKELNTLKAYSISLENLVNYFKSPSYQPGQSIPKELEPNKQNLLLLQAQQQQQSQPSTANGVSGGIPPLRPRSTTPTPQSSRLSSSSTANNRHSVAITGSHSSSGNTTPTHGLTSSMSSSSLNSLASDDFSIEDDQNGLFNPLAVVEMSMEIEKMKEETQLLIDKFKDEISEITIKYESVQDELMQARVQLDQTKEQAELTRSSFVKEQSALKESERNLSLDVNSKDQKIQVLIQKIEDLRLLASQVIQYLERKRSSDDFDMGVLLNSQISSSGPLNSSFIDEGTYEDDINIEDIIRYLSEEEVLSMQIKIQLQNKVHQLEQKINQVVQELNSAEQSLNSSIINCQKLESENSIIKRKFKSMFSSNNSSSNNGSMLKLEVSTEQPNQDPMSPSPIYTSPIKENNIQENGATTENEDINDSSIINDQDMQGFNDEFEQKLIEESSKTKELELKLQNEIKLLKLQNEKNNEELNKAKDELSIKSALYQNQILNLQNENQTLQNKLSQEKQHKQSSQSQQLDIANKLNELIKKSETESEEFRSERKLLLDEIGELKENLNEMELKTQDLQDQLTSTQRLLNSRRAVKIVRGGADSLKTALSAKVEFGQHTLKKTGKSLF</sequence>
<dbReference type="GO" id="GO:0005524">
    <property type="term" value="F:ATP binding"/>
    <property type="evidence" value="ECO:0007669"/>
    <property type="project" value="UniProtKB-UniRule"/>
</dbReference>
<dbReference type="Gene3D" id="3.40.850.10">
    <property type="entry name" value="Kinesin motor domain"/>
    <property type="match status" value="1"/>
</dbReference>
<keyword evidence="4 7" id="KW-0067">ATP-binding</keyword>
<dbReference type="InterPro" id="IPR019821">
    <property type="entry name" value="Kinesin_motor_CS"/>
</dbReference>
<dbReference type="STRING" id="5786.F0ZRQ0"/>
<keyword evidence="6 7" id="KW-0505">Motor protein</keyword>
<dbReference type="SMART" id="SM00129">
    <property type="entry name" value="KISc"/>
    <property type="match status" value="1"/>
</dbReference>
<dbReference type="EMBL" id="GL871144">
    <property type="protein sequence ID" value="EGC33388.1"/>
    <property type="molecule type" value="Genomic_DNA"/>
</dbReference>
<evidence type="ECO:0000256" key="8">
    <source>
        <dbReference type="RuleBase" id="RU000394"/>
    </source>
</evidence>
<comment type="similarity">
    <text evidence="7 8">Belongs to the TRAFAC class myosin-kinesin ATPase superfamily. Kinesin family.</text>
</comment>
<keyword evidence="1" id="KW-0813">Transport</keyword>
<dbReference type="GO" id="GO:0051015">
    <property type="term" value="F:actin filament binding"/>
    <property type="evidence" value="ECO:0007669"/>
    <property type="project" value="EnsemblProtists"/>
</dbReference>
<dbReference type="GO" id="GO:0051017">
    <property type="term" value="P:actin filament bundle assembly"/>
    <property type="evidence" value="ECO:0007669"/>
    <property type="project" value="EnsemblProtists"/>
</dbReference>
<keyword evidence="13" id="KW-1185">Reference proteome</keyword>
<evidence type="ECO:0000256" key="6">
    <source>
        <dbReference type="ARBA" id="ARBA00023175"/>
    </source>
</evidence>
<keyword evidence="5 9" id="KW-0175">Coiled coil</keyword>
<feature type="coiled-coil region" evidence="9">
    <location>
        <begin position="661"/>
        <end position="702"/>
    </location>
</feature>
<evidence type="ECO:0000256" key="10">
    <source>
        <dbReference type="SAM" id="MobiDB-lite"/>
    </source>
</evidence>
<dbReference type="GO" id="GO:0005874">
    <property type="term" value="C:microtubule"/>
    <property type="evidence" value="ECO:0007669"/>
    <property type="project" value="UniProtKB-KW"/>
</dbReference>
<evidence type="ECO:0000313" key="13">
    <source>
        <dbReference type="Proteomes" id="UP000001064"/>
    </source>
</evidence>
<dbReference type="InterPro" id="IPR036961">
    <property type="entry name" value="Kinesin_motor_dom_sf"/>
</dbReference>
<dbReference type="InterPro" id="IPR027640">
    <property type="entry name" value="Kinesin-like_fam"/>
</dbReference>
<evidence type="ECO:0000256" key="9">
    <source>
        <dbReference type="SAM" id="Coils"/>
    </source>
</evidence>
<dbReference type="InterPro" id="IPR001752">
    <property type="entry name" value="Kinesin_motor_dom"/>
</dbReference>
<feature type="coiled-coil region" evidence="9">
    <location>
        <begin position="514"/>
        <end position="548"/>
    </location>
</feature>
<dbReference type="PROSITE" id="PS50067">
    <property type="entry name" value="KINESIN_MOTOR_2"/>
    <property type="match status" value="1"/>
</dbReference>
<feature type="compositionally biased region" description="Polar residues" evidence="10">
    <location>
        <begin position="440"/>
        <end position="465"/>
    </location>
</feature>
<dbReference type="Pfam" id="PF00225">
    <property type="entry name" value="Kinesin"/>
    <property type="match status" value="1"/>
</dbReference>
<keyword evidence="3 7" id="KW-0547">Nucleotide-binding</keyword>
<dbReference type="PROSITE" id="PS00411">
    <property type="entry name" value="KINESIN_MOTOR_1"/>
    <property type="match status" value="1"/>
</dbReference>
<dbReference type="PANTHER" id="PTHR47968:SF36">
    <property type="entry name" value="KINESIN HEAVY CHAIN ISOFORM X1"/>
    <property type="match status" value="1"/>
</dbReference>
<protein>
    <recommendedName>
        <fullName evidence="8">Kinesin-like protein</fullName>
    </recommendedName>
</protein>
<dbReference type="VEuPathDB" id="AmoebaDB:DICPUDRAFT_154579"/>
<evidence type="ECO:0000256" key="7">
    <source>
        <dbReference type="PROSITE-ProRule" id="PRU00283"/>
    </source>
</evidence>
<evidence type="ECO:0000256" key="5">
    <source>
        <dbReference type="ARBA" id="ARBA00023054"/>
    </source>
</evidence>
<dbReference type="GO" id="GO:0031252">
    <property type="term" value="C:cell leading edge"/>
    <property type="evidence" value="ECO:0007669"/>
    <property type="project" value="EnsemblProtists"/>
</dbReference>
<reference evidence="13" key="1">
    <citation type="journal article" date="2011" name="Genome Biol.">
        <title>Comparative genomics of the social amoebae Dictyostelium discoideum and Dictyostelium purpureum.</title>
        <authorList>
            <consortium name="US DOE Joint Genome Institute (JGI-PGF)"/>
            <person name="Sucgang R."/>
            <person name="Kuo A."/>
            <person name="Tian X."/>
            <person name="Salerno W."/>
            <person name="Parikh A."/>
            <person name="Feasley C.L."/>
            <person name="Dalin E."/>
            <person name="Tu H."/>
            <person name="Huang E."/>
            <person name="Barry K."/>
            <person name="Lindquist E."/>
            <person name="Shapiro H."/>
            <person name="Bruce D."/>
            <person name="Schmutz J."/>
            <person name="Salamov A."/>
            <person name="Fey P."/>
            <person name="Gaudet P."/>
            <person name="Anjard C."/>
            <person name="Babu M.M."/>
            <person name="Basu S."/>
            <person name="Bushmanova Y."/>
            <person name="van der Wel H."/>
            <person name="Katoh-Kurasawa M."/>
            <person name="Dinh C."/>
            <person name="Coutinho P.M."/>
            <person name="Saito T."/>
            <person name="Elias M."/>
            <person name="Schaap P."/>
            <person name="Kay R.R."/>
            <person name="Henrissat B."/>
            <person name="Eichinger L."/>
            <person name="Rivero F."/>
            <person name="Putnam N.H."/>
            <person name="West C.M."/>
            <person name="Loomis W.F."/>
            <person name="Chisholm R.L."/>
            <person name="Shaulsky G."/>
            <person name="Strassmann J.E."/>
            <person name="Queller D.C."/>
            <person name="Kuspa A."/>
            <person name="Grigoriev I.V."/>
        </authorList>
    </citation>
    <scope>NUCLEOTIDE SEQUENCE [LARGE SCALE GENOMIC DNA]</scope>
    <source>
        <strain evidence="13">QSDP1</strain>
    </source>
</reference>
<dbReference type="KEGG" id="dpp:DICPUDRAFT_154579"/>
<proteinExistence type="inferred from homology"/>
<dbReference type="GO" id="GO:0003777">
    <property type="term" value="F:microtubule motor activity"/>
    <property type="evidence" value="ECO:0007669"/>
    <property type="project" value="InterPro"/>
</dbReference>
<dbReference type="PANTHER" id="PTHR47968">
    <property type="entry name" value="CENTROMERE PROTEIN E"/>
    <property type="match status" value="1"/>
</dbReference>